<dbReference type="InParanoid" id="G0NEV8"/>
<sequence length="993" mass="113408">MSEPSSSSKDDKILRRRHSFVDRNDEKSSTNDERMCSARNSASELSKIFSHCAKTDEDFSKETVMKALYIAIEKIPAYKFNSSNFSPREQVAAAMTSDVPKFVLFMIKHFSTDEMDDFVLKVINLRFTEWKKPDDDSSAVAQLPCPSQATTCNQGETREKLEALASILTQLESEQGKVIHDPEFLRTMSSAQLDFFEQLERCAVGKSLVRYALSVYSLEELKELDEKIHSFQRSMDVSPVPESIARSQIYTPDIEREALPNQPILFQDELGGFSTTIETSSTGEGLQPISPVGDQKRLLTPETCLRSLRCLHIILNRRSFRYCSVKELDVLSEKAKQCDSKEFETFMSQNFSHKEIDDIILKTFFYLGRVESPVVTENSLKSEEFRNEKHDVLTPKTVKVFSINKPAFSPQVEQKFDEMSTSRNEKFKMQNRESLIWKQSLPPNSSKECFPSTSVESVEATERFEVSADHSASYQLFNEMERNVIKLLEIYPFVTSDVLKFTQKWFSFDDLTAFYDKLDVYEKHRDVQEINRTQKQLATVEASARPSEHLATSSIETENDDKQSLLDSILERLNSPKIKLTQEKFYSLLTRKESEIFSVIRKSRPEVLQSQILCFSRIDLKEFDTKLWLIMKISDAKDSKSTRLALEESILKKLIRSSIMASSTSFDSVPVFTKKEKGVINSFEFVLRTFSDKELKSFDAKIGVAEIETKKNVSEVVMRRLDVFSPALDNTQQKEGDQKQCPRNIERNDNIPSALLANLSLNDSFNRREQSAATSFHKAKSTKNVANKNLPPECATRHCTNELAHLLNRTASQYVSPSSRLPNPESILSDCDESTEDYASTSSVSAVERDLLGEYGFDLEQSSGCSMTQHSAYPARRSTLTPTMTCAQVEEILLRNTKNRLNDVSFDHYDRRTPDIAMPSCACSQKDINEFQNEQKSPNNLLKSENPSFEASTPLPQSFQNYISYPDFALRPCIIPHYNPEFYGYKKPDEDDL</sequence>
<organism evidence="3">
    <name type="scientific">Caenorhabditis brenneri</name>
    <name type="common">Nematode worm</name>
    <dbReference type="NCBI Taxonomy" id="135651"/>
    <lineage>
        <taxon>Eukaryota</taxon>
        <taxon>Metazoa</taxon>
        <taxon>Ecdysozoa</taxon>
        <taxon>Nematoda</taxon>
        <taxon>Chromadorea</taxon>
        <taxon>Rhabditida</taxon>
        <taxon>Rhabditina</taxon>
        <taxon>Rhabditomorpha</taxon>
        <taxon>Rhabditoidea</taxon>
        <taxon>Rhabditidae</taxon>
        <taxon>Peloderinae</taxon>
        <taxon>Caenorhabditis</taxon>
    </lineage>
</organism>
<evidence type="ECO:0000313" key="2">
    <source>
        <dbReference type="EMBL" id="EGT59003.1"/>
    </source>
</evidence>
<dbReference type="Proteomes" id="UP000008068">
    <property type="component" value="Unassembled WGS sequence"/>
</dbReference>
<evidence type="ECO:0000256" key="1">
    <source>
        <dbReference type="SAM" id="MobiDB-lite"/>
    </source>
</evidence>
<accession>G0NEV8</accession>
<evidence type="ECO:0000313" key="3">
    <source>
        <dbReference type="Proteomes" id="UP000008068"/>
    </source>
</evidence>
<name>G0NEV8_CAEBE</name>
<dbReference type="EMBL" id="GL379874">
    <property type="protein sequence ID" value="EGT59003.1"/>
    <property type="molecule type" value="Genomic_DNA"/>
</dbReference>
<feature type="region of interest" description="Disordered" evidence="1">
    <location>
        <begin position="773"/>
        <end position="792"/>
    </location>
</feature>
<dbReference type="HOGENOM" id="CLU_301151_0_0_1"/>
<proteinExistence type="predicted"/>
<reference evidence="3" key="1">
    <citation type="submission" date="2011-07" db="EMBL/GenBank/DDBJ databases">
        <authorList>
            <consortium name="Caenorhabditis brenneri Sequencing and Analysis Consortium"/>
            <person name="Wilson R.K."/>
        </authorList>
    </citation>
    <scope>NUCLEOTIDE SEQUENCE [LARGE SCALE GENOMIC DNA]</scope>
    <source>
        <strain evidence="3">PB2801</strain>
    </source>
</reference>
<feature type="compositionally biased region" description="Basic and acidic residues" evidence="1">
    <location>
        <begin position="8"/>
        <end position="36"/>
    </location>
</feature>
<feature type="region of interest" description="Disordered" evidence="1">
    <location>
        <begin position="813"/>
        <end position="834"/>
    </location>
</feature>
<keyword evidence="3" id="KW-1185">Reference proteome</keyword>
<protein>
    <submittedName>
        <fullName evidence="2">Uncharacterized protein</fullName>
    </submittedName>
</protein>
<feature type="region of interest" description="Disordered" evidence="1">
    <location>
        <begin position="1"/>
        <end position="36"/>
    </location>
</feature>
<gene>
    <name evidence="2" type="ORF">CAEBREN_18853</name>
</gene>
<dbReference type="AlphaFoldDB" id="G0NEV8"/>